<proteinExistence type="predicted"/>
<evidence type="ECO:0000256" key="1">
    <source>
        <dbReference type="SAM" id="MobiDB-lite"/>
    </source>
</evidence>
<dbReference type="Proteomes" id="UP001269819">
    <property type="component" value="Unassembled WGS sequence"/>
</dbReference>
<feature type="domain" description="SPOR" evidence="2">
    <location>
        <begin position="112"/>
        <end position="186"/>
    </location>
</feature>
<reference evidence="3 4" key="1">
    <citation type="submission" date="2023-10" db="EMBL/GenBank/DDBJ databases">
        <title>Characteristics and mechanism of a salt-tolerant marine origin heterotrophic nitrifying- aerobic denitrifying bacteria Marinobacter xestospongiae HN1.</title>
        <authorList>
            <person name="Qi R."/>
        </authorList>
    </citation>
    <scope>NUCLEOTIDE SEQUENCE [LARGE SCALE GENOMIC DNA]</scope>
    <source>
        <strain evidence="3 4">HN1</strain>
    </source>
</reference>
<dbReference type="Pfam" id="PF05036">
    <property type="entry name" value="SPOR"/>
    <property type="match status" value="1"/>
</dbReference>
<dbReference type="InterPro" id="IPR007730">
    <property type="entry name" value="SPOR-like_dom"/>
</dbReference>
<evidence type="ECO:0000313" key="4">
    <source>
        <dbReference type="Proteomes" id="UP001269819"/>
    </source>
</evidence>
<dbReference type="InterPro" id="IPR036680">
    <property type="entry name" value="SPOR-like_sf"/>
</dbReference>
<feature type="compositionally biased region" description="Polar residues" evidence="1">
    <location>
        <begin position="40"/>
        <end position="50"/>
    </location>
</feature>
<dbReference type="RefSeq" id="WP_316975487.1">
    <property type="nucleotide sequence ID" value="NZ_JAWIIJ010000030.1"/>
</dbReference>
<feature type="region of interest" description="Disordered" evidence="1">
    <location>
        <begin position="27"/>
        <end position="95"/>
    </location>
</feature>
<comment type="caution">
    <text evidence="3">The sequence shown here is derived from an EMBL/GenBank/DDBJ whole genome shotgun (WGS) entry which is preliminary data.</text>
</comment>
<dbReference type="EMBL" id="JAWIIJ010000030">
    <property type="protein sequence ID" value="MDV2081212.1"/>
    <property type="molecule type" value="Genomic_DNA"/>
</dbReference>
<keyword evidence="4" id="KW-1185">Reference proteome</keyword>
<sequence>MRWLVLMLVLGNLALWWLFSGPDDVERDADASGRLPRVSELQTVPPSSAGESDVEAPAPAPDSARSGTGTAIEAPEVAVGDVPGESRQESGPVTEADPALAEIPIPEPKPVQRYCFRLGWFDSEEAALALAGDLSTVAISEPEVEAQEFEQPPLHWVIIPPRSSRDAALELFRDVQRRGVDSYLVTRGEMENAISLGLFESRESAERVLEKRISENLPAVLELFPRNQIRYALAFEAAYSSGSQELDQARANYGHQFELVEINGCEGVATTKKSP</sequence>
<protein>
    <submittedName>
        <fullName evidence="3">SPOR domain-containing protein</fullName>
    </submittedName>
</protein>
<organism evidence="3 4">
    <name type="scientific">Marinobacter xestospongiae</name>
    <dbReference type="NCBI Taxonomy" id="994319"/>
    <lineage>
        <taxon>Bacteria</taxon>
        <taxon>Pseudomonadati</taxon>
        <taxon>Pseudomonadota</taxon>
        <taxon>Gammaproteobacteria</taxon>
        <taxon>Pseudomonadales</taxon>
        <taxon>Marinobacteraceae</taxon>
        <taxon>Marinobacter</taxon>
    </lineage>
</organism>
<dbReference type="SUPFAM" id="SSF110997">
    <property type="entry name" value="Sporulation related repeat"/>
    <property type="match status" value="1"/>
</dbReference>
<evidence type="ECO:0000259" key="2">
    <source>
        <dbReference type="Pfam" id="PF05036"/>
    </source>
</evidence>
<evidence type="ECO:0000313" key="3">
    <source>
        <dbReference type="EMBL" id="MDV2081212.1"/>
    </source>
</evidence>
<name>A0ABU3W4V4_9GAMM</name>
<accession>A0ABU3W4V4</accession>
<gene>
    <name evidence="3" type="ORF">RYS15_21175</name>
</gene>